<gene>
    <name evidence="2" type="ORF">NDU88_003885</name>
</gene>
<evidence type="ECO:0000313" key="3">
    <source>
        <dbReference type="Proteomes" id="UP001066276"/>
    </source>
</evidence>
<dbReference type="Proteomes" id="UP001066276">
    <property type="component" value="Chromosome 11"/>
</dbReference>
<feature type="region of interest" description="Disordered" evidence="1">
    <location>
        <begin position="62"/>
        <end position="95"/>
    </location>
</feature>
<evidence type="ECO:0000256" key="1">
    <source>
        <dbReference type="SAM" id="MobiDB-lite"/>
    </source>
</evidence>
<reference evidence="2" key="1">
    <citation type="journal article" date="2022" name="bioRxiv">
        <title>Sequencing and chromosome-scale assembly of the giantPleurodeles waltlgenome.</title>
        <authorList>
            <person name="Brown T."/>
            <person name="Elewa A."/>
            <person name="Iarovenko S."/>
            <person name="Subramanian E."/>
            <person name="Araus A.J."/>
            <person name="Petzold A."/>
            <person name="Susuki M."/>
            <person name="Suzuki K.-i.T."/>
            <person name="Hayashi T."/>
            <person name="Toyoda A."/>
            <person name="Oliveira C."/>
            <person name="Osipova E."/>
            <person name="Leigh N.D."/>
            <person name="Simon A."/>
            <person name="Yun M.H."/>
        </authorList>
    </citation>
    <scope>NUCLEOTIDE SEQUENCE</scope>
    <source>
        <strain evidence="2">20211129_DDA</strain>
        <tissue evidence="2">Liver</tissue>
    </source>
</reference>
<accession>A0AAV7LGI0</accession>
<dbReference type="AlphaFoldDB" id="A0AAV7LGI0"/>
<organism evidence="2 3">
    <name type="scientific">Pleurodeles waltl</name>
    <name type="common">Iberian ribbed newt</name>
    <dbReference type="NCBI Taxonomy" id="8319"/>
    <lineage>
        <taxon>Eukaryota</taxon>
        <taxon>Metazoa</taxon>
        <taxon>Chordata</taxon>
        <taxon>Craniata</taxon>
        <taxon>Vertebrata</taxon>
        <taxon>Euteleostomi</taxon>
        <taxon>Amphibia</taxon>
        <taxon>Batrachia</taxon>
        <taxon>Caudata</taxon>
        <taxon>Salamandroidea</taxon>
        <taxon>Salamandridae</taxon>
        <taxon>Pleurodelinae</taxon>
        <taxon>Pleurodeles</taxon>
    </lineage>
</organism>
<comment type="caution">
    <text evidence="2">The sequence shown here is derived from an EMBL/GenBank/DDBJ whole genome shotgun (WGS) entry which is preliminary data.</text>
</comment>
<proteinExistence type="predicted"/>
<dbReference type="EMBL" id="JANPWB010000015">
    <property type="protein sequence ID" value="KAJ1090756.1"/>
    <property type="molecule type" value="Genomic_DNA"/>
</dbReference>
<keyword evidence="3" id="KW-1185">Reference proteome</keyword>
<sequence>MCEHEDANVECVSVHEKRECCQGERTVAEGGGGRDAYSSRELIISAINQRVLAQELWGSTRTALGGSGLSNKDNGRVKANGASHMDTQQNEEAYK</sequence>
<name>A0AAV7LGI0_PLEWA</name>
<evidence type="ECO:0000313" key="2">
    <source>
        <dbReference type="EMBL" id="KAJ1090756.1"/>
    </source>
</evidence>
<feature type="compositionally biased region" description="Polar residues" evidence="1">
    <location>
        <begin position="85"/>
        <end position="95"/>
    </location>
</feature>
<protein>
    <submittedName>
        <fullName evidence="2">Uncharacterized protein</fullName>
    </submittedName>
</protein>